<comment type="similarity">
    <text evidence="1">Belongs to the UPF0065 (bug) family.</text>
</comment>
<feature type="signal peptide" evidence="2">
    <location>
        <begin position="1"/>
        <end position="20"/>
    </location>
</feature>
<dbReference type="PANTHER" id="PTHR42928:SF5">
    <property type="entry name" value="BLR1237 PROTEIN"/>
    <property type="match status" value="1"/>
</dbReference>
<dbReference type="InterPro" id="IPR005064">
    <property type="entry name" value="BUG"/>
</dbReference>
<dbReference type="InterPro" id="IPR042100">
    <property type="entry name" value="Bug_dom1"/>
</dbReference>
<organism evidence="3 4">
    <name type="scientific">Variovorax rhizosphaerae</name>
    <dbReference type="NCBI Taxonomy" id="1836200"/>
    <lineage>
        <taxon>Bacteria</taxon>
        <taxon>Pseudomonadati</taxon>
        <taxon>Pseudomonadota</taxon>
        <taxon>Betaproteobacteria</taxon>
        <taxon>Burkholderiales</taxon>
        <taxon>Comamonadaceae</taxon>
        <taxon>Variovorax</taxon>
    </lineage>
</organism>
<keyword evidence="2" id="KW-0732">Signal</keyword>
<name>A0ABU8WUC7_9BURK</name>
<dbReference type="SUPFAM" id="SSF53850">
    <property type="entry name" value="Periplasmic binding protein-like II"/>
    <property type="match status" value="1"/>
</dbReference>
<evidence type="ECO:0000313" key="4">
    <source>
        <dbReference type="Proteomes" id="UP001385892"/>
    </source>
</evidence>
<dbReference type="Pfam" id="PF03401">
    <property type="entry name" value="TctC"/>
    <property type="match status" value="1"/>
</dbReference>
<keyword evidence="4" id="KW-1185">Reference proteome</keyword>
<reference evidence="3 4" key="1">
    <citation type="submission" date="2024-03" db="EMBL/GenBank/DDBJ databases">
        <title>Novel species of the genus Variovorax.</title>
        <authorList>
            <person name="Liu Q."/>
            <person name="Xin Y.-H."/>
        </authorList>
    </citation>
    <scope>NUCLEOTIDE SEQUENCE [LARGE SCALE GENOMIC DNA]</scope>
    <source>
        <strain evidence="3 4">KACC 18900</strain>
    </source>
</reference>
<dbReference type="Gene3D" id="3.40.190.10">
    <property type="entry name" value="Periplasmic binding protein-like II"/>
    <property type="match status" value="1"/>
</dbReference>
<proteinExistence type="inferred from homology"/>
<sequence length="321" mass="33496">MYSRMVGFLAALCVSVSSMAATFPVPGKPVRILVGTAAGGGTDMTARLVAAKLQPLLGVPVVVENRPGASMMLAAGEVARAAPDGHTLLYTPDSVLTQNPHVLDSVPYDPMKSFTPISLGALGSVVLVANDELKAGNVKDFVTYAKAHPGTLSYASAGMGTAFHIYGEMLNRQAGLDMVHVPYKGAGDVGKDIVGGRIQVMFAAASGGLQFAKTGKVKLLGVAGPRRTDLLPGVPTLAEQGYAGFDIDTWLGWFGPANMPPEVVDKINKLLRQVLADPGIREQFVTAAYEAQASSPAELAGMVKSSYGRWGSLVKQVGVLK</sequence>
<evidence type="ECO:0000256" key="1">
    <source>
        <dbReference type="ARBA" id="ARBA00006987"/>
    </source>
</evidence>
<dbReference type="PANTHER" id="PTHR42928">
    <property type="entry name" value="TRICARBOXYLATE-BINDING PROTEIN"/>
    <property type="match status" value="1"/>
</dbReference>
<gene>
    <name evidence="3" type="ORF">WKW82_31180</name>
</gene>
<dbReference type="Proteomes" id="UP001385892">
    <property type="component" value="Unassembled WGS sequence"/>
</dbReference>
<evidence type="ECO:0000313" key="3">
    <source>
        <dbReference type="EMBL" id="MEJ8851136.1"/>
    </source>
</evidence>
<dbReference type="CDD" id="cd13578">
    <property type="entry name" value="PBP2_Bug27"/>
    <property type="match status" value="1"/>
</dbReference>
<dbReference type="Gene3D" id="3.40.190.150">
    <property type="entry name" value="Bordetella uptake gene, domain 1"/>
    <property type="match status" value="1"/>
</dbReference>
<dbReference type="PIRSF" id="PIRSF017082">
    <property type="entry name" value="YflP"/>
    <property type="match status" value="1"/>
</dbReference>
<accession>A0ABU8WUC7</accession>
<dbReference type="EMBL" id="JBBKZT010000019">
    <property type="protein sequence ID" value="MEJ8851136.1"/>
    <property type="molecule type" value="Genomic_DNA"/>
</dbReference>
<dbReference type="RefSeq" id="WP_340346658.1">
    <property type="nucleotide sequence ID" value="NZ_JBBKZT010000019.1"/>
</dbReference>
<evidence type="ECO:0000256" key="2">
    <source>
        <dbReference type="SAM" id="SignalP"/>
    </source>
</evidence>
<comment type="caution">
    <text evidence="3">The sequence shown here is derived from an EMBL/GenBank/DDBJ whole genome shotgun (WGS) entry which is preliminary data.</text>
</comment>
<protein>
    <submittedName>
        <fullName evidence="3">Tripartite tricarboxylate transporter substrate binding protein</fullName>
    </submittedName>
</protein>
<feature type="chain" id="PRO_5045294313" evidence="2">
    <location>
        <begin position="21"/>
        <end position="321"/>
    </location>
</feature>